<dbReference type="OrthoDB" id="4161589at2759"/>
<feature type="compositionally biased region" description="Polar residues" evidence="1">
    <location>
        <begin position="70"/>
        <end position="81"/>
    </location>
</feature>
<accession>A0A9P8W298</accession>
<sequence length="462" mass="51637">MLQPLIGHAAIDQAYISPAQTYAPPVHTTQVPLNVPNASNNNNVSTPGSASSPQSHTPHTARPQQQQQQWHPQSHCSESAQTTDTYATHQLMQQRHELRHGLDLGPERLGLDFLLDSTQRVNRIQNGVNSAQDTPSYHHLPMKHDWTNGNMADRALHHRSSSWTPQGKPTQAIQGQEQQAHQYNQYTHQHSLPPAPESVASGPSPGPSVCTPGGPSSTPGPMTTRSDHGLIDYSAPIRNCAPTCPLDSLLLDFLSERRQRAADGLSVQEVVGPRYPSVSSLLNPAQSVYSHPLSKVFTDILSTFPDISNLPERVAVLYIMFLVMRWQISPTQDNYERLPEWMTPSHAQLNTPHPAWIDHVPFPRMRERLVREFSPTLYPFDNFFVPFTTTLSLSWPYEDTDTLLHNPDGDELMINPVFERHLRNLDNWKLGDTFARAFPTLIDTFNLGSRSPATAPGSVRSQ</sequence>
<dbReference type="EMBL" id="JAGPYM010000017">
    <property type="protein sequence ID" value="KAH6885916.1"/>
    <property type="molecule type" value="Genomic_DNA"/>
</dbReference>
<proteinExistence type="predicted"/>
<dbReference type="PANTHER" id="PTHR37012">
    <property type="entry name" value="B-ZIP TRANSCRIPTION FACTOR (EUROFUNG)-RELATED"/>
    <property type="match status" value="1"/>
</dbReference>
<evidence type="ECO:0000256" key="1">
    <source>
        <dbReference type="SAM" id="MobiDB-lite"/>
    </source>
</evidence>
<dbReference type="PANTHER" id="PTHR37012:SF2">
    <property type="entry name" value="BZIP DOMAIN-CONTAINING PROTEIN-RELATED"/>
    <property type="match status" value="1"/>
</dbReference>
<comment type="caution">
    <text evidence="2">The sequence shown here is derived from an EMBL/GenBank/DDBJ whole genome shotgun (WGS) entry which is preliminary data.</text>
</comment>
<feature type="compositionally biased region" description="Low complexity" evidence="1">
    <location>
        <begin position="197"/>
        <end position="224"/>
    </location>
</feature>
<evidence type="ECO:0000313" key="3">
    <source>
        <dbReference type="Proteomes" id="UP000777438"/>
    </source>
</evidence>
<dbReference type="InterPro" id="IPR021833">
    <property type="entry name" value="DUF3425"/>
</dbReference>
<evidence type="ECO:0000313" key="2">
    <source>
        <dbReference type="EMBL" id="KAH6885916.1"/>
    </source>
</evidence>
<name>A0A9P8W298_9HYPO</name>
<dbReference type="Proteomes" id="UP000777438">
    <property type="component" value="Unassembled WGS sequence"/>
</dbReference>
<gene>
    <name evidence="2" type="ORF">B0T10DRAFT_88268</name>
</gene>
<dbReference type="Pfam" id="PF11905">
    <property type="entry name" value="DUF3425"/>
    <property type="match status" value="1"/>
</dbReference>
<feature type="region of interest" description="Disordered" evidence="1">
    <location>
        <begin position="157"/>
        <end position="229"/>
    </location>
</feature>
<keyword evidence="3" id="KW-1185">Reference proteome</keyword>
<organism evidence="2 3">
    <name type="scientific">Thelonectria olida</name>
    <dbReference type="NCBI Taxonomy" id="1576542"/>
    <lineage>
        <taxon>Eukaryota</taxon>
        <taxon>Fungi</taxon>
        <taxon>Dikarya</taxon>
        <taxon>Ascomycota</taxon>
        <taxon>Pezizomycotina</taxon>
        <taxon>Sordariomycetes</taxon>
        <taxon>Hypocreomycetidae</taxon>
        <taxon>Hypocreales</taxon>
        <taxon>Nectriaceae</taxon>
        <taxon>Thelonectria</taxon>
    </lineage>
</organism>
<reference evidence="2 3" key="1">
    <citation type="journal article" date="2021" name="Nat. Commun.">
        <title>Genetic determinants of endophytism in the Arabidopsis root mycobiome.</title>
        <authorList>
            <person name="Mesny F."/>
            <person name="Miyauchi S."/>
            <person name="Thiergart T."/>
            <person name="Pickel B."/>
            <person name="Atanasova L."/>
            <person name="Karlsson M."/>
            <person name="Huettel B."/>
            <person name="Barry K.W."/>
            <person name="Haridas S."/>
            <person name="Chen C."/>
            <person name="Bauer D."/>
            <person name="Andreopoulos W."/>
            <person name="Pangilinan J."/>
            <person name="LaButti K."/>
            <person name="Riley R."/>
            <person name="Lipzen A."/>
            <person name="Clum A."/>
            <person name="Drula E."/>
            <person name="Henrissat B."/>
            <person name="Kohler A."/>
            <person name="Grigoriev I.V."/>
            <person name="Martin F.M."/>
            <person name="Hacquard S."/>
        </authorList>
    </citation>
    <scope>NUCLEOTIDE SEQUENCE [LARGE SCALE GENOMIC DNA]</scope>
    <source>
        <strain evidence="2 3">MPI-CAGE-CH-0241</strain>
    </source>
</reference>
<feature type="compositionally biased region" description="Low complexity" evidence="1">
    <location>
        <begin position="171"/>
        <end position="182"/>
    </location>
</feature>
<feature type="region of interest" description="Disordered" evidence="1">
    <location>
        <begin position="27"/>
        <end position="81"/>
    </location>
</feature>
<protein>
    <submittedName>
        <fullName evidence="2">Uncharacterized protein</fullName>
    </submittedName>
</protein>
<feature type="compositionally biased region" description="Polar residues" evidence="1">
    <location>
        <begin position="46"/>
        <end position="58"/>
    </location>
</feature>
<feature type="compositionally biased region" description="Low complexity" evidence="1">
    <location>
        <begin position="31"/>
        <end position="45"/>
    </location>
</feature>
<dbReference type="AlphaFoldDB" id="A0A9P8W298"/>